<proteinExistence type="predicted"/>
<comment type="caution">
    <text evidence="1">The sequence shown here is derived from an EMBL/GenBank/DDBJ whole genome shotgun (WGS) entry which is preliminary data.</text>
</comment>
<evidence type="ECO:0000313" key="2">
    <source>
        <dbReference type="Proteomes" id="UP000744980"/>
    </source>
</evidence>
<dbReference type="RefSeq" id="WP_128090457.1">
    <property type="nucleotide sequence ID" value="NZ_CP083370.1"/>
</dbReference>
<reference evidence="1 2" key="1">
    <citation type="submission" date="2020-01" db="EMBL/GenBank/DDBJ databases">
        <title>Draft genome assembly of Ensifer adhaerens T173.</title>
        <authorList>
            <person name="Craig J.E."/>
            <person name="Stinchcombe J.R."/>
        </authorList>
    </citation>
    <scope>NUCLEOTIDE SEQUENCE [LARGE SCALE GENOMIC DNA]</scope>
    <source>
        <strain evidence="1 2">T173</strain>
    </source>
</reference>
<accession>A0AAW4FJM6</accession>
<protein>
    <submittedName>
        <fullName evidence="1">Uncharacterized protein</fullName>
    </submittedName>
</protein>
<gene>
    <name evidence="1" type="ORF">GFB56_09645</name>
</gene>
<evidence type="ECO:0000313" key="1">
    <source>
        <dbReference type="EMBL" id="MBM3091078.1"/>
    </source>
</evidence>
<sequence length="88" mass="9762">MPLGSAHSSEGNQTRHVKVNIPPKACDFIKAEGYFLSKILWLTARYFAATPSPANDFIDIAFIGKQYANRSAIPLGARFLLQNNTLEH</sequence>
<dbReference type="Proteomes" id="UP000744980">
    <property type="component" value="Unassembled WGS sequence"/>
</dbReference>
<keyword evidence="2" id="KW-1185">Reference proteome</keyword>
<dbReference type="EMBL" id="WXFA01000004">
    <property type="protein sequence ID" value="MBM3091078.1"/>
    <property type="molecule type" value="Genomic_DNA"/>
</dbReference>
<dbReference type="AlphaFoldDB" id="A0AAW4FJM6"/>
<organism evidence="1 2">
    <name type="scientific">Ensifer canadensis</name>
    <dbReference type="NCBI Taxonomy" id="555315"/>
    <lineage>
        <taxon>Bacteria</taxon>
        <taxon>Pseudomonadati</taxon>
        <taxon>Pseudomonadota</taxon>
        <taxon>Alphaproteobacteria</taxon>
        <taxon>Hyphomicrobiales</taxon>
        <taxon>Rhizobiaceae</taxon>
        <taxon>Sinorhizobium/Ensifer group</taxon>
        <taxon>Ensifer</taxon>
    </lineage>
</organism>
<name>A0AAW4FJM6_9HYPH</name>